<dbReference type="EMBL" id="JAVXUO010002237">
    <property type="protein sequence ID" value="KAK2975108.1"/>
    <property type="molecule type" value="Genomic_DNA"/>
</dbReference>
<dbReference type="PROSITE" id="PS51321">
    <property type="entry name" value="TFIIS_CENTRAL"/>
    <property type="match status" value="1"/>
</dbReference>
<dbReference type="Proteomes" id="UP001187471">
    <property type="component" value="Unassembled WGS sequence"/>
</dbReference>
<evidence type="ECO:0000259" key="3">
    <source>
        <dbReference type="PROSITE" id="PS51321"/>
    </source>
</evidence>
<dbReference type="Pfam" id="PF07500">
    <property type="entry name" value="TFIIS_M"/>
    <property type="match status" value="1"/>
</dbReference>
<feature type="domain" description="BAH" evidence="2">
    <location>
        <begin position="116"/>
        <end position="235"/>
    </location>
</feature>
<feature type="region of interest" description="Disordered" evidence="1">
    <location>
        <begin position="654"/>
        <end position="675"/>
    </location>
</feature>
<dbReference type="InterPro" id="IPR036575">
    <property type="entry name" value="TFIIS_cen_dom_sf"/>
</dbReference>
<evidence type="ECO:0000256" key="1">
    <source>
        <dbReference type="SAM" id="MobiDB-lite"/>
    </source>
</evidence>
<dbReference type="SMART" id="SM00510">
    <property type="entry name" value="TFS2M"/>
    <property type="match status" value="1"/>
</dbReference>
<feature type="region of interest" description="Disordered" evidence="1">
    <location>
        <begin position="1"/>
        <end position="100"/>
    </location>
</feature>
<feature type="region of interest" description="Disordered" evidence="1">
    <location>
        <begin position="261"/>
        <end position="315"/>
    </location>
</feature>
<feature type="compositionally biased region" description="Acidic residues" evidence="1">
    <location>
        <begin position="262"/>
        <end position="274"/>
    </location>
</feature>
<dbReference type="PANTHER" id="PTHR46871">
    <property type="entry name" value="BROMO-ADJACENT HOMOLOGY (BAH) DOMAIN-CONTAINING PROTEIN"/>
    <property type="match status" value="1"/>
</dbReference>
<dbReference type="GO" id="GO:0006351">
    <property type="term" value="P:DNA-templated transcription"/>
    <property type="evidence" value="ECO:0007669"/>
    <property type="project" value="InterPro"/>
</dbReference>
<feature type="compositionally biased region" description="Polar residues" evidence="1">
    <location>
        <begin position="865"/>
        <end position="887"/>
    </location>
</feature>
<dbReference type="InterPro" id="IPR003618">
    <property type="entry name" value="TFIIS_cen_dom"/>
</dbReference>
<dbReference type="InterPro" id="IPR043151">
    <property type="entry name" value="BAH_sf"/>
</dbReference>
<feature type="compositionally biased region" description="Basic residues" evidence="1">
    <location>
        <begin position="660"/>
        <end position="669"/>
    </location>
</feature>
<dbReference type="GO" id="GO:0003682">
    <property type="term" value="F:chromatin binding"/>
    <property type="evidence" value="ECO:0007669"/>
    <property type="project" value="InterPro"/>
</dbReference>
<dbReference type="PROSITE" id="PS51038">
    <property type="entry name" value="BAH"/>
    <property type="match status" value="1"/>
</dbReference>
<protein>
    <submittedName>
        <fullName evidence="4">Uncharacterized protein</fullName>
    </submittedName>
</protein>
<comment type="caution">
    <text evidence="4">The sequence shown here is derived from an EMBL/GenBank/DDBJ whole genome shotgun (WGS) entry which is preliminary data.</text>
</comment>
<name>A0AA88QRT5_9ASTE</name>
<dbReference type="Gene3D" id="2.30.30.490">
    <property type="match status" value="1"/>
</dbReference>
<feature type="region of interest" description="Disordered" evidence="1">
    <location>
        <begin position="556"/>
        <end position="599"/>
    </location>
</feature>
<evidence type="ECO:0000259" key="2">
    <source>
        <dbReference type="PROSITE" id="PS51038"/>
    </source>
</evidence>
<dbReference type="InterPro" id="IPR021916">
    <property type="entry name" value="DUF3527"/>
</dbReference>
<proteinExistence type="predicted"/>
<dbReference type="InterPro" id="IPR001025">
    <property type="entry name" value="BAH_dom"/>
</dbReference>
<sequence>MGNRRFALAATSDDDDDAPPPSSRSLRSAEERSGGQRKRKNVQLQLNDDEEEGGEEERREEKKSRKRKDESDDDGDEEEEEEEAVQDAQPVGDVVRVSSKGRGRRSHYAAFEYDGLHYDLEDSVLLTPEERNQKPYVAIIKDITQAKDGTMMVTGQWFYRPEEAEKKGGGNWQSSDTRELFYSFHRDEVPAESVMHKCVVHFIPLNKQIPKRKQHPGFIVQKVYDTEQRRLFKLTDKDYEDNKQHEIDLLVQKTFSRLGDVPDIETEDGTGDQEDQMRNKRLLRRKNMLPLDVSREDEETARSGQHQKAETPGSCTNIASEYHDILDKFKALTGETQRDRSLERLLQAVQFVCPPVENRPGDDNVKGGSDGTDLQSSKVAIGTQEQSQNGRSSFLWSDVVSAVAALEKASHEAFSSDFQKYNQKMRQLVFNLKNNGVLARRLLKGELEPSKILSMTPNELKEGITAEERSSKEPEEFPHMQMTDARCKRCMEKRVGVRDIIQAGLNARYQLECTGCGNTWYASRDEASTLTIDGPSSTTTVGTAPLATAKFEDVEKQLASPREAEKDPNDVLKKTTEPYMPVLDNQKTSSKPRTEENTTATTIKTHHKFQTLDWTENKDEARYILDLSMRIAMELEFDKYCVVGGSPDTVLPSPRPCSKVGKRKGKGRPKCGDDLSSQNADFREIRLHRYRSASCKSIPSRRYALEGEEVLKRGSVYQSSKEVGDMKRMRAVEGRRKIEPRFNATTFSVGIVDSLCSSDEDSSLVEQKRSSMMSQNSESNASINNPDISLDFLDLSFSPVSKEAAGIGIRERDSAFALHKSLSAKLELPHSPCQFDSECSKSSSPKTRFSPIRRMFDPFVKSKSQRSPLGSAVQTGQVTPSGLGTSRQKTLRKSLLHDFSNTARSMQCDSQLVKKESDKSLAQCSAVHLHGLLKLGNKHGEPYFEFMVKFPEDTLVAKTWRVGNAMNWVYTFHAVHNKRKSSASGWGLKDTNKESSVLGQMQVSCHLCTELKDAGAFDNSMVTEFVLYDIAHARKSFAAQDNLCPSPDVAKPPKGSIETSSDGICKLDKVTDQTRFRLQPKHVSESGHNDLSTHPWEPADLHPSLEIAAIVIETPFEKRESLKWKRAVSKSDQPLPDLIDASGAEQIKKGISDCLSPAKVNAVIPSGNHSLPTTDSCGPSPLLDRWRSGGGCDCGGWDMGCPLLVCGNPNFQRAEDHPFMENQRPLELFVEGTKEKAPALRMTVTQEGHYAVDFHAQLTTLQAFSICVAILHGTEASITVEQEKDKQLLQCNSLRVFIGEEVKYLMEAVAEEERRKVSKKMEETPPSFVLNPPFSPIARV</sequence>
<feature type="domain" description="TFIIS central" evidence="3">
    <location>
        <begin position="337"/>
        <end position="488"/>
    </location>
</feature>
<dbReference type="Pfam" id="PF12043">
    <property type="entry name" value="DUF3527"/>
    <property type="match status" value="1"/>
</dbReference>
<organism evidence="4 5">
    <name type="scientific">Escallonia rubra</name>
    <dbReference type="NCBI Taxonomy" id="112253"/>
    <lineage>
        <taxon>Eukaryota</taxon>
        <taxon>Viridiplantae</taxon>
        <taxon>Streptophyta</taxon>
        <taxon>Embryophyta</taxon>
        <taxon>Tracheophyta</taxon>
        <taxon>Spermatophyta</taxon>
        <taxon>Magnoliopsida</taxon>
        <taxon>eudicotyledons</taxon>
        <taxon>Gunneridae</taxon>
        <taxon>Pentapetalae</taxon>
        <taxon>asterids</taxon>
        <taxon>campanulids</taxon>
        <taxon>Escalloniales</taxon>
        <taxon>Escalloniaceae</taxon>
        <taxon>Escallonia</taxon>
    </lineage>
</organism>
<feature type="region of interest" description="Disordered" evidence="1">
    <location>
        <begin position="863"/>
        <end position="887"/>
    </location>
</feature>
<gene>
    <name evidence="4" type="ORF">RJ640_018910</name>
</gene>
<dbReference type="SUPFAM" id="SSF46942">
    <property type="entry name" value="Elongation factor TFIIS domain 2"/>
    <property type="match status" value="1"/>
</dbReference>
<reference evidence="4" key="1">
    <citation type="submission" date="2022-12" db="EMBL/GenBank/DDBJ databases">
        <title>Draft genome assemblies for two species of Escallonia (Escalloniales).</title>
        <authorList>
            <person name="Chanderbali A."/>
            <person name="Dervinis C."/>
            <person name="Anghel I."/>
            <person name="Soltis D."/>
            <person name="Soltis P."/>
            <person name="Zapata F."/>
        </authorList>
    </citation>
    <scope>NUCLEOTIDE SEQUENCE</scope>
    <source>
        <strain evidence="4">UCBG92.1500</strain>
        <tissue evidence="4">Leaf</tissue>
    </source>
</reference>
<dbReference type="PANTHER" id="PTHR46871:SF1">
    <property type="entry name" value="BROMO-ADJACENT HOMOLOGY (BAH) DOMAIN-CONTAINING PROTEIN"/>
    <property type="match status" value="1"/>
</dbReference>
<accession>A0AA88QRT5</accession>
<evidence type="ECO:0000313" key="4">
    <source>
        <dbReference type="EMBL" id="KAK2975108.1"/>
    </source>
</evidence>
<dbReference type="Gene3D" id="1.10.472.30">
    <property type="entry name" value="Transcription elongation factor S-II, central domain"/>
    <property type="match status" value="1"/>
</dbReference>
<dbReference type="Pfam" id="PF01426">
    <property type="entry name" value="BAH"/>
    <property type="match status" value="1"/>
</dbReference>
<feature type="compositionally biased region" description="Basic and acidic residues" evidence="1">
    <location>
        <begin position="556"/>
        <end position="576"/>
    </location>
</feature>
<keyword evidence="5" id="KW-1185">Reference proteome</keyword>
<evidence type="ECO:0000313" key="5">
    <source>
        <dbReference type="Proteomes" id="UP001187471"/>
    </source>
</evidence>
<feature type="compositionally biased region" description="Basic and acidic residues" evidence="1">
    <location>
        <begin position="56"/>
        <end position="70"/>
    </location>
</feature>
<dbReference type="CDD" id="cd04713">
    <property type="entry name" value="BAH_plant_3"/>
    <property type="match status" value="1"/>
</dbReference>
<dbReference type="SMART" id="SM00439">
    <property type="entry name" value="BAH"/>
    <property type="match status" value="1"/>
</dbReference>
<feature type="compositionally biased region" description="Acidic residues" evidence="1">
    <location>
        <begin position="71"/>
        <end position="85"/>
    </location>
</feature>